<sequence length="133" mass="14727">MGKIAASTKENDSRTMGQITAATLGQTTMIPMGQRALQTTVTTLNTVGRRQLELSHILWGTIWLLEQVTQATTKHTSEVVLTDLGSGCHLDIEYYGKGDAPNWTPVKKSRYKPQRFPLSMVIRSKGAHESNLK</sequence>
<protein>
    <submittedName>
        <fullName evidence="1">Uncharacterized protein</fullName>
    </submittedName>
</protein>
<gene>
    <name evidence="1" type="ORF">GIB67_022383</name>
</gene>
<name>A0A7J7MTV5_9MAGN</name>
<evidence type="ECO:0000313" key="1">
    <source>
        <dbReference type="EMBL" id="KAF6158303.1"/>
    </source>
</evidence>
<dbReference type="Proteomes" id="UP000541444">
    <property type="component" value="Unassembled WGS sequence"/>
</dbReference>
<dbReference type="AlphaFoldDB" id="A0A7J7MTV5"/>
<proteinExistence type="predicted"/>
<organism evidence="1 2">
    <name type="scientific">Kingdonia uniflora</name>
    <dbReference type="NCBI Taxonomy" id="39325"/>
    <lineage>
        <taxon>Eukaryota</taxon>
        <taxon>Viridiplantae</taxon>
        <taxon>Streptophyta</taxon>
        <taxon>Embryophyta</taxon>
        <taxon>Tracheophyta</taxon>
        <taxon>Spermatophyta</taxon>
        <taxon>Magnoliopsida</taxon>
        <taxon>Ranunculales</taxon>
        <taxon>Circaeasteraceae</taxon>
        <taxon>Kingdonia</taxon>
    </lineage>
</organism>
<dbReference type="EMBL" id="JACGCM010001226">
    <property type="protein sequence ID" value="KAF6158303.1"/>
    <property type="molecule type" value="Genomic_DNA"/>
</dbReference>
<comment type="caution">
    <text evidence="1">The sequence shown here is derived from an EMBL/GenBank/DDBJ whole genome shotgun (WGS) entry which is preliminary data.</text>
</comment>
<evidence type="ECO:0000313" key="2">
    <source>
        <dbReference type="Proteomes" id="UP000541444"/>
    </source>
</evidence>
<keyword evidence="2" id="KW-1185">Reference proteome</keyword>
<reference evidence="1 2" key="1">
    <citation type="journal article" date="2020" name="IScience">
        <title>Genome Sequencing of the Endangered Kingdonia uniflora (Circaeasteraceae, Ranunculales) Reveals Potential Mechanisms of Evolutionary Specialization.</title>
        <authorList>
            <person name="Sun Y."/>
            <person name="Deng T."/>
            <person name="Zhang A."/>
            <person name="Moore M.J."/>
            <person name="Landis J.B."/>
            <person name="Lin N."/>
            <person name="Zhang H."/>
            <person name="Zhang X."/>
            <person name="Huang J."/>
            <person name="Zhang X."/>
            <person name="Sun H."/>
            <person name="Wang H."/>
        </authorList>
    </citation>
    <scope>NUCLEOTIDE SEQUENCE [LARGE SCALE GENOMIC DNA]</scope>
    <source>
        <strain evidence="1">TB1705</strain>
        <tissue evidence="1">Leaf</tissue>
    </source>
</reference>
<accession>A0A7J7MTV5</accession>